<proteinExistence type="inferred from homology"/>
<dbReference type="PANTHER" id="PTHR13707">
    <property type="entry name" value="KETOACID-COENZYME A TRANSFERASE"/>
    <property type="match status" value="1"/>
</dbReference>
<dbReference type="Gene3D" id="3.40.1080.10">
    <property type="entry name" value="Glutaconate Coenzyme A-transferase"/>
    <property type="match status" value="1"/>
</dbReference>
<dbReference type="InterPro" id="IPR012791">
    <property type="entry name" value="3-oxoacid_CoA-transf_B"/>
</dbReference>
<dbReference type="SUPFAM" id="SSF100950">
    <property type="entry name" value="NagB/RpiA/CoA transferase-like"/>
    <property type="match status" value="1"/>
</dbReference>
<dbReference type="RefSeq" id="WP_256708896.1">
    <property type="nucleotide sequence ID" value="NZ_CP101914.1"/>
</dbReference>
<evidence type="ECO:0000313" key="4">
    <source>
        <dbReference type="Proteomes" id="UP001059773"/>
    </source>
</evidence>
<dbReference type="Pfam" id="PF01144">
    <property type="entry name" value="CoA_trans"/>
    <property type="match status" value="1"/>
</dbReference>
<dbReference type="NCBIfam" id="TIGR02428">
    <property type="entry name" value="pcaJ_scoB_fam"/>
    <property type="match status" value="1"/>
</dbReference>
<sequence>MLSQLDRINIAKRIAKELPNGASINLGVGIPTLIPDYLDDKKVDLHSENGLLGMGPTPDEENINMDLISASKKPITMAEGAALFDSSDSFVMIRGGHIDIAVMGALQIDQYGEIANWAIPGKDILGVGGAMDLVAGAKKIIIASSHTAKDGKPKFVSKLTFPSSGNGRADMLVTEHAVFKFTENGPYLVEQLSDLSIDELKEITGADFTYKNTAIK</sequence>
<dbReference type="InterPro" id="IPR004165">
    <property type="entry name" value="CoA_trans_fam_I"/>
</dbReference>
<evidence type="ECO:0000256" key="1">
    <source>
        <dbReference type="ARBA" id="ARBA00007047"/>
    </source>
</evidence>
<dbReference type="SMART" id="SM00882">
    <property type="entry name" value="CoA_trans"/>
    <property type="match status" value="1"/>
</dbReference>
<evidence type="ECO:0000256" key="2">
    <source>
        <dbReference type="ARBA" id="ARBA00022679"/>
    </source>
</evidence>
<keyword evidence="2" id="KW-0808">Transferase</keyword>
<dbReference type="PANTHER" id="PTHR13707:SF57">
    <property type="entry name" value="SUCCINYL-COA:3-KETOACID COENZYME A TRANSFERASE SUBUNIT B-RELATED"/>
    <property type="match status" value="1"/>
</dbReference>
<dbReference type="Proteomes" id="UP001059773">
    <property type="component" value="Chromosome"/>
</dbReference>
<organism evidence="3 4">
    <name type="scientific">Oceanobacillus jeddahense</name>
    <dbReference type="NCBI Taxonomy" id="1462527"/>
    <lineage>
        <taxon>Bacteria</taxon>
        <taxon>Bacillati</taxon>
        <taxon>Bacillota</taxon>
        <taxon>Bacilli</taxon>
        <taxon>Bacillales</taxon>
        <taxon>Bacillaceae</taxon>
        <taxon>Oceanobacillus</taxon>
    </lineage>
</organism>
<dbReference type="EMBL" id="CP101914">
    <property type="protein sequence ID" value="UUI03884.1"/>
    <property type="molecule type" value="Genomic_DNA"/>
</dbReference>
<reference evidence="3" key="1">
    <citation type="submission" date="2022-07" db="EMBL/GenBank/DDBJ databases">
        <title>FELIX.</title>
        <authorList>
            <person name="Wan K.H."/>
            <person name="Park S."/>
            <person name="Lawrence Q."/>
            <person name="Eichenberger J.P."/>
            <person name="Booth B.W."/>
            <person name="Piaggio A.J."/>
            <person name="Chandler J.C."/>
            <person name="Franklin A.B."/>
            <person name="Celniker S.E."/>
        </authorList>
    </citation>
    <scope>NUCLEOTIDE SEQUENCE</scope>
    <source>
        <strain evidence="3">QA-1986 374</strain>
    </source>
</reference>
<keyword evidence="4" id="KW-1185">Reference proteome</keyword>
<protein>
    <submittedName>
        <fullName evidence="3">3-oxoacid CoA-transferase subunit B</fullName>
    </submittedName>
</protein>
<dbReference type="PROSITE" id="PS01274">
    <property type="entry name" value="COA_TRANSF_2"/>
    <property type="match status" value="1"/>
</dbReference>
<accession>A0ABY5JUP4</accession>
<gene>
    <name evidence="3" type="ORF">NP439_04100</name>
</gene>
<dbReference type="InterPro" id="IPR004164">
    <property type="entry name" value="CoA_transf_AS"/>
</dbReference>
<evidence type="ECO:0000313" key="3">
    <source>
        <dbReference type="EMBL" id="UUI03884.1"/>
    </source>
</evidence>
<dbReference type="InterPro" id="IPR037171">
    <property type="entry name" value="NagB/RpiA_transferase-like"/>
</dbReference>
<comment type="similarity">
    <text evidence="1">Belongs to the 3-oxoacid CoA-transferase subunit B family.</text>
</comment>
<name>A0ABY5JUP4_9BACI</name>